<comment type="catalytic activity">
    <reaction evidence="8">
        <text>oxaloacetate + H(+) = pyruvate + CO2</text>
        <dbReference type="Rhea" id="RHEA:15641"/>
        <dbReference type="ChEBI" id="CHEBI:15361"/>
        <dbReference type="ChEBI" id="CHEBI:15378"/>
        <dbReference type="ChEBI" id="CHEBI:16452"/>
        <dbReference type="ChEBI" id="CHEBI:16526"/>
        <dbReference type="EC" id="1.1.1.40"/>
    </reaction>
</comment>
<evidence type="ECO:0000259" key="12">
    <source>
        <dbReference type="SMART" id="SM00919"/>
    </source>
</evidence>
<keyword evidence="4" id="KW-0560">Oxidoreductase</keyword>
<dbReference type="OrthoDB" id="9805787at2"/>
<dbReference type="InterPro" id="IPR036291">
    <property type="entry name" value="NAD(P)-bd_dom_sf"/>
</dbReference>
<feature type="domain" description="Malic enzyme N-terminal" evidence="13">
    <location>
        <begin position="17"/>
        <end position="150"/>
    </location>
</feature>
<evidence type="ECO:0000256" key="1">
    <source>
        <dbReference type="ARBA" id="ARBA00001936"/>
    </source>
</evidence>
<evidence type="ECO:0000256" key="11">
    <source>
        <dbReference type="PIRSR" id="PIRSR000106-3"/>
    </source>
</evidence>
<dbReference type="SUPFAM" id="SSF53223">
    <property type="entry name" value="Aminoacid dehydrogenase-like, N-terminal domain"/>
    <property type="match status" value="1"/>
</dbReference>
<comment type="catalytic activity">
    <reaction evidence="7">
        <text>(S)-malate + NADP(+) = pyruvate + CO2 + NADPH</text>
        <dbReference type="Rhea" id="RHEA:18253"/>
        <dbReference type="ChEBI" id="CHEBI:15361"/>
        <dbReference type="ChEBI" id="CHEBI:15589"/>
        <dbReference type="ChEBI" id="CHEBI:16526"/>
        <dbReference type="ChEBI" id="CHEBI:57783"/>
        <dbReference type="ChEBI" id="CHEBI:58349"/>
        <dbReference type="EC" id="1.1.1.40"/>
    </reaction>
</comment>
<sequence length="405" mass="43714">MSDFKAQALKYHAEPTPGKISIEISKPAETVRDLALAYSPGVAEPVRCIAENPDDVYKYTAKGNLVAVISNGSAILGLGNLGPMASKPVMEGKALLFKRFANLDSIDIEVSHRTTEEFINTVANIADTFGGINLEDIKAPECFEIEKELIKRCNIPVFHDDQHGTAIVTAAGMLNALEIQGKDISKATIVCMGAGAAAIACMELLIKCGAKREYIYMLDTKGVIHTRRDDLNQYKQLFANNTDKRTLEDALEGADVFVGVSGPDVLPAEALKLMADKPVIFACSNPDPEIKPELAHATRSDIIMATGRSDYPNQVNNVLCFPFIFRGALDVRASVINDEMKIAAVEAIRSIAKEPVSEAVLKAAEVASLEFGPQYIIPKPMDPRLLERVSKAVSDAAIASGVARI</sequence>
<evidence type="ECO:0000256" key="5">
    <source>
        <dbReference type="ARBA" id="ARBA00038964"/>
    </source>
</evidence>
<reference evidence="14 15" key="1">
    <citation type="submission" date="2016-10" db="EMBL/GenBank/DDBJ databases">
        <authorList>
            <person name="de Groot N.N."/>
        </authorList>
    </citation>
    <scope>NUCLEOTIDE SEQUENCE [LARGE SCALE GENOMIC DNA]</scope>
    <source>
        <strain evidence="14 15">CGMCC 1.3430</strain>
    </source>
</reference>
<dbReference type="InterPro" id="IPR001891">
    <property type="entry name" value="Malic_OxRdtase"/>
</dbReference>
<evidence type="ECO:0000256" key="2">
    <source>
        <dbReference type="ARBA" id="ARBA00008785"/>
    </source>
</evidence>
<dbReference type="Pfam" id="PF03949">
    <property type="entry name" value="Malic_M"/>
    <property type="match status" value="1"/>
</dbReference>
<proteinExistence type="inferred from homology"/>
<dbReference type="GO" id="GO:0046872">
    <property type="term" value="F:metal ion binding"/>
    <property type="evidence" value="ECO:0007669"/>
    <property type="project" value="UniProtKB-KW"/>
</dbReference>
<dbReference type="PANTHER" id="PTHR43237">
    <property type="entry name" value="NADP-DEPENDENT MALIC ENZYME"/>
    <property type="match status" value="1"/>
</dbReference>
<feature type="active site" description="Proton donor" evidence="9">
    <location>
        <position position="38"/>
    </location>
</feature>
<evidence type="ECO:0000313" key="15">
    <source>
        <dbReference type="Proteomes" id="UP000198773"/>
    </source>
</evidence>
<comment type="cofactor">
    <cofactor evidence="11">
        <name>Mg(2+)</name>
        <dbReference type="ChEBI" id="CHEBI:18420"/>
    </cofactor>
    <cofactor evidence="11">
        <name>Mn(2+)</name>
        <dbReference type="ChEBI" id="CHEBI:29035"/>
    </cofactor>
    <text evidence="11">Divalent metal cations. Prefers magnesium or manganese.</text>
</comment>
<protein>
    <recommendedName>
        <fullName evidence="6">NADP-dependent malic enzyme</fullName>
        <ecNumber evidence="5">1.1.1.40</ecNumber>
    </recommendedName>
</protein>
<feature type="binding site" evidence="11">
    <location>
        <position position="136"/>
    </location>
    <ligand>
        <name>a divalent metal cation</name>
        <dbReference type="ChEBI" id="CHEBI:60240"/>
    </ligand>
</feature>
<feature type="binding site" evidence="11">
    <location>
        <position position="161"/>
    </location>
    <ligand>
        <name>a divalent metal cation</name>
        <dbReference type="ChEBI" id="CHEBI:60240"/>
    </ligand>
</feature>
<evidence type="ECO:0000256" key="8">
    <source>
        <dbReference type="ARBA" id="ARBA00051384"/>
    </source>
</evidence>
<dbReference type="PANTHER" id="PTHR43237:SF4">
    <property type="entry name" value="NADP-DEPENDENT MALIC ENZYME"/>
    <property type="match status" value="1"/>
</dbReference>
<dbReference type="Pfam" id="PF00390">
    <property type="entry name" value="malic"/>
    <property type="match status" value="1"/>
</dbReference>
<dbReference type="EMBL" id="FNRM01000001">
    <property type="protein sequence ID" value="SDZ96177.1"/>
    <property type="molecule type" value="Genomic_DNA"/>
</dbReference>
<dbReference type="PIRSF" id="PIRSF000106">
    <property type="entry name" value="ME"/>
    <property type="match status" value="1"/>
</dbReference>
<comment type="cofactor">
    <cofactor evidence="1">
        <name>Mn(2+)</name>
        <dbReference type="ChEBI" id="CHEBI:29035"/>
    </cofactor>
</comment>
<dbReference type="SUPFAM" id="SSF51735">
    <property type="entry name" value="NAD(P)-binding Rossmann-fold domains"/>
    <property type="match status" value="1"/>
</dbReference>
<evidence type="ECO:0000256" key="6">
    <source>
        <dbReference type="ARBA" id="ARBA00040273"/>
    </source>
</evidence>
<comment type="similarity">
    <text evidence="2">Belongs to the malic enzymes family.</text>
</comment>
<dbReference type="InterPro" id="IPR046346">
    <property type="entry name" value="Aminoacid_DH-like_N_sf"/>
</dbReference>
<evidence type="ECO:0000313" key="14">
    <source>
        <dbReference type="EMBL" id="SDZ96177.1"/>
    </source>
</evidence>
<dbReference type="InterPro" id="IPR015884">
    <property type="entry name" value="Malic_enzyme_CS"/>
</dbReference>
<dbReference type="FunFam" id="3.40.50.720:FF:000095">
    <property type="entry name" value="NADP-dependent malic enzyme"/>
    <property type="match status" value="1"/>
</dbReference>
<evidence type="ECO:0000256" key="10">
    <source>
        <dbReference type="PIRSR" id="PIRSR000106-2"/>
    </source>
</evidence>
<dbReference type="InterPro" id="IPR045213">
    <property type="entry name" value="Malic_NAD-bd_bact_type"/>
</dbReference>
<evidence type="ECO:0000256" key="9">
    <source>
        <dbReference type="PIRSR" id="PIRSR000106-1"/>
    </source>
</evidence>
<dbReference type="SMART" id="SM01274">
    <property type="entry name" value="malic"/>
    <property type="match status" value="1"/>
</dbReference>
<dbReference type="Gene3D" id="3.40.50.720">
    <property type="entry name" value="NAD(P)-binding Rossmann-like Domain"/>
    <property type="match status" value="1"/>
</dbReference>
<dbReference type="STRING" id="152573.SAMN04488051_101163"/>
<feature type="active site" description="Proton acceptor" evidence="9">
    <location>
        <position position="93"/>
    </location>
</feature>
<dbReference type="InterPro" id="IPR012302">
    <property type="entry name" value="Malic_NAD-bd"/>
</dbReference>
<evidence type="ECO:0000256" key="3">
    <source>
        <dbReference type="ARBA" id="ARBA00022723"/>
    </source>
</evidence>
<accession>A0A1H3X9W3</accession>
<feature type="domain" description="Malic enzyme NAD-binding" evidence="12">
    <location>
        <begin position="162"/>
        <end position="398"/>
    </location>
</feature>
<evidence type="ECO:0000256" key="7">
    <source>
        <dbReference type="ARBA" id="ARBA00050924"/>
    </source>
</evidence>
<dbReference type="EC" id="1.1.1.40" evidence="5"/>
<dbReference type="Proteomes" id="UP000198773">
    <property type="component" value="Unassembled WGS sequence"/>
</dbReference>
<dbReference type="GO" id="GO:0051287">
    <property type="term" value="F:NAD binding"/>
    <property type="evidence" value="ECO:0007669"/>
    <property type="project" value="InterPro"/>
</dbReference>
<keyword evidence="3 11" id="KW-0479">Metal-binding</keyword>
<name>A0A1H3X9W3_ALKAM</name>
<dbReference type="PROSITE" id="PS00331">
    <property type="entry name" value="MALIC_ENZYMES"/>
    <property type="match status" value="1"/>
</dbReference>
<dbReference type="InterPro" id="IPR012301">
    <property type="entry name" value="Malic_N_dom"/>
</dbReference>
<dbReference type="Gene3D" id="3.40.50.10380">
    <property type="entry name" value="Malic enzyme, N-terminal domain"/>
    <property type="match status" value="1"/>
</dbReference>
<dbReference type="InterPro" id="IPR051674">
    <property type="entry name" value="Malate_Decarboxylase"/>
</dbReference>
<feature type="binding site" evidence="11">
    <location>
        <position position="135"/>
    </location>
    <ligand>
        <name>a divalent metal cation</name>
        <dbReference type="ChEBI" id="CHEBI:60240"/>
    </ligand>
</feature>
<dbReference type="AlphaFoldDB" id="A0A1H3X9W3"/>
<evidence type="ECO:0000259" key="13">
    <source>
        <dbReference type="SMART" id="SM01274"/>
    </source>
</evidence>
<dbReference type="InterPro" id="IPR037062">
    <property type="entry name" value="Malic_N_dom_sf"/>
</dbReference>
<evidence type="ECO:0000256" key="4">
    <source>
        <dbReference type="ARBA" id="ARBA00023002"/>
    </source>
</evidence>
<gene>
    <name evidence="14" type="ORF">SAMN04488051_101163</name>
</gene>
<dbReference type="RefSeq" id="WP_091338029.1">
    <property type="nucleotide sequence ID" value="NZ_FNRM01000001.1"/>
</dbReference>
<dbReference type="FunFam" id="3.40.50.10380:FF:000003">
    <property type="entry name" value="NADP-dependent malic enzyme"/>
    <property type="match status" value="1"/>
</dbReference>
<keyword evidence="15" id="KW-1185">Reference proteome</keyword>
<dbReference type="CDD" id="cd05311">
    <property type="entry name" value="NAD_bind_2_malic_enz"/>
    <property type="match status" value="1"/>
</dbReference>
<dbReference type="SMART" id="SM00919">
    <property type="entry name" value="Malic_M"/>
    <property type="match status" value="1"/>
</dbReference>
<feature type="binding site" evidence="10">
    <location>
        <position position="285"/>
    </location>
    <ligand>
        <name>(S)-malate</name>
        <dbReference type="ChEBI" id="CHEBI:15589"/>
    </ligand>
</feature>
<feature type="binding site" evidence="10">
    <location>
        <position position="316"/>
    </location>
    <ligand>
        <name>(S)-malate</name>
        <dbReference type="ChEBI" id="CHEBI:15589"/>
    </ligand>
</feature>
<organism evidence="14 15">
    <name type="scientific">Alkalimonas amylolytica</name>
    <dbReference type="NCBI Taxonomy" id="152573"/>
    <lineage>
        <taxon>Bacteria</taxon>
        <taxon>Pseudomonadati</taxon>
        <taxon>Pseudomonadota</taxon>
        <taxon>Gammaproteobacteria</taxon>
        <taxon>Alkalimonas</taxon>
    </lineage>
</organism>
<dbReference type="GO" id="GO:0004473">
    <property type="term" value="F:malate dehydrogenase (decarboxylating) (NADP+) activity"/>
    <property type="evidence" value="ECO:0007669"/>
    <property type="project" value="UniProtKB-EC"/>
</dbReference>